<organism evidence="2 3">
    <name type="scientific">Pelagimonas phthalicica</name>
    <dbReference type="NCBI Taxonomy" id="1037362"/>
    <lineage>
        <taxon>Bacteria</taxon>
        <taxon>Pseudomonadati</taxon>
        <taxon>Pseudomonadota</taxon>
        <taxon>Alphaproteobacteria</taxon>
        <taxon>Rhodobacterales</taxon>
        <taxon>Roseobacteraceae</taxon>
        <taxon>Pelagimonas</taxon>
    </lineage>
</organism>
<name>A0A238JAD3_9RHOB</name>
<dbReference type="Proteomes" id="UP000225972">
    <property type="component" value="Unassembled WGS sequence"/>
</dbReference>
<sequence>MAQSDLREVSGKDDRIRARRLRETQNIFARLPATYAASRKQGQQILKRAAGLSIVEWRTLWDLAEVGPLTIRELALIQRTDHSLLSRALPDMRRKGLVEMRRDEEDGRQTIVELTTAGREAFDQAAPFMKRRREAMRAQFTPDELALFASFLDRFDDFLSQPIDDFLNEESAE</sequence>
<evidence type="ECO:0000313" key="2">
    <source>
        <dbReference type="EMBL" id="SMX27333.1"/>
    </source>
</evidence>
<dbReference type="InterPro" id="IPR039422">
    <property type="entry name" value="MarR/SlyA-like"/>
</dbReference>
<dbReference type="Gene3D" id="1.10.10.10">
    <property type="entry name" value="Winged helix-like DNA-binding domain superfamily/Winged helix DNA-binding domain"/>
    <property type="match status" value="1"/>
</dbReference>
<dbReference type="PANTHER" id="PTHR33164">
    <property type="entry name" value="TRANSCRIPTIONAL REGULATOR, MARR FAMILY"/>
    <property type="match status" value="1"/>
</dbReference>
<proteinExistence type="predicted"/>
<dbReference type="GO" id="GO:0006950">
    <property type="term" value="P:response to stress"/>
    <property type="evidence" value="ECO:0007669"/>
    <property type="project" value="TreeGrafter"/>
</dbReference>
<dbReference type="RefSeq" id="WP_166652651.1">
    <property type="nucleotide sequence ID" value="NZ_FXXP01000001.1"/>
</dbReference>
<dbReference type="AlphaFoldDB" id="A0A238JAD3"/>
<evidence type="ECO:0000259" key="1">
    <source>
        <dbReference type="PROSITE" id="PS50995"/>
    </source>
</evidence>
<dbReference type="InterPro" id="IPR036390">
    <property type="entry name" value="WH_DNA-bd_sf"/>
</dbReference>
<accession>A0A238JAD3</accession>
<dbReference type="SUPFAM" id="SSF46785">
    <property type="entry name" value="Winged helix' DNA-binding domain"/>
    <property type="match status" value="1"/>
</dbReference>
<dbReference type="Pfam" id="PF12802">
    <property type="entry name" value="MarR_2"/>
    <property type="match status" value="1"/>
</dbReference>
<dbReference type="PANTHER" id="PTHR33164:SF43">
    <property type="entry name" value="HTH-TYPE TRANSCRIPTIONAL REPRESSOR YETL"/>
    <property type="match status" value="1"/>
</dbReference>
<keyword evidence="3" id="KW-1185">Reference proteome</keyword>
<dbReference type="PROSITE" id="PS50995">
    <property type="entry name" value="HTH_MARR_2"/>
    <property type="match status" value="1"/>
</dbReference>
<protein>
    <submittedName>
        <fullName evidence="2">MarR family protein</fullName>
    </submittedName>
</protein>
<gene>
    <name evidence="2" type="ORF">TRP8649_01437</name>
</gene>
<dbReference type="InterPro" id="IPR000835">
    <property type="entry name" value="HTH_MarR-typ"/>
</dbReference>
<dbReference type="GO" id="GO:0003700">
    <property type="term" value="F:DNA-binding transcription factor activity"/>
    <property type="evidence" value="ECO:0007669"/>
    <property type="project" value="InterPro"/>
</dbReference>
<evidence type="ECO:0000313" key="3">
    <source>
        <dbReference type="Proteomes" id="UP000225972"/>
    </source>
</evidence>
<dbReference type="EMBL" id="FXXP01000001">
    <property type="protein sequence ID" value="SMX27333.1"/>
    <property type="molecule type" value="Genomic_DNA"/>
</dbReference>
<dbReference type="InterPro" id="IPR036388">
    <property type="entry name" value="WH-like_DNA-bd_sf"/>
</dbReference>
<feature type="domain" description="HTH marR-type" evidence="1">
    <location>
        <begin position="24"/>
        <end position="157"/>
    </location>
</feature>
<reference evidence="3" key="1">
    <citation type="submission" date="2017-05" db="EMBL/GenBank/DDBJ databases">
        <authorList>
            <person name="Rodrigo-Torres L."/>
            <person name="Arahal R. D."/>
            <person name="Lucena T."/>
        </authorList>
    </citation>
    <scope>NUCLEOTIDE SEQUENCE [LARGE SCALE GENOMIC DNA]</scope>
    <source>
        <strain evidence="3">CECT 8649</strain>
    </source>
</reference>
<dbReference type="SMART" id="SM00347">
    <property type="entry name" value="HTH_MARR"/>
    <property type="match status" value="1"/>
</dbReference>